<dbReference type="CDD" id="cd03219">
    <property type="entry name" value="ABC_Mj1267_LivG_branched"/>
    <property type="match status" value="1"/>
</dbReference>
<dbReference type="InterPro" id="IPR043428">
    <property type="entry name" value="LivM-like"/>
</dbReference>
<keyword evidence="4 9" id="KW-0812">Transmembrane</keyword>
<comment type="subcellular location">
    <subcellularLocation>
        <location evidence="1">Cell membrane</location>
        <topology evidence="1">Multi-pass membrane protein</topology>
    </subcellularLocation>
</comment>
<evidence type="ECO:0000256" key="9">
    <source>
        <dbReference type="SAM" id="Phobius"/>
    </source>
</evidence>
<evidence type="ECO:0000256" key="4">
    <source>
        <dbReference type="ARBA" id="ARBA00022692"/>
    </source>
</evidence>
<reference evidence="12" key="1">
    <citation type="journal article" date="2019" name="Int. J. Syst. Evol. Microbiol.">
        <title>The Global Catalogue of Microorganisms (GCM) 10K type strain sequencing project: providing services to taxonomists for standard genome sequencing and annotation.</title>
        <authorList>
            <consortium name="The Broad Institute Genomics Platform"/>
            <consortium name="The Broad Institute Genome Sequencing Center for Infectious Disease"/>
            <person name="Wu L."/>
            <person name="Ma J."/>
        </authorList>
    </citation>
    <scope>NUCLEOTIDE SEQUENCE [LARGE SCALE GENOMIC DNA]</scope>
    <source>
        <strain evidence="12">CGMCC 4.6997</strain>
    </source>
</reference>
<evidence type="ECO:0000256" key="5">
    <source>
        <dbReference type="ARBA" id="ARBA00022741"/>
    </source>
</evidence>
<dbReference type="InterPro" id="IPR003593">
    <property type="entry name" value="AAA+_ATPase"/>
</dbReference>
<evidence type="ECO:0000313" key="12">
    <source>
        <dbReference type="Proteomes" id="UP001596039"/>
    </source>
</evidence>
<dbReference type="Pfam" id="PF00005">
    <property type="entry name" value="ABC_tran"/>
    <property type="match status" value="1"/>
</dbReference>
<feature type="domain" description="ABC transporter" evidence="10">
    <location>
        <begin position="356"/>
        <end position="595"/>
    </location>
</feature>
<dbReference type="EMBL" id="JBHSMG010000001">
    <property type="protein sequence ID" value="MFC5500854.1"/>
    <property type="molecule type" value="Genomic_DNA"/>
</dbReference>
<dbReference type="InterPro" id="IPR017871">
    <property type="entry name" value="ABC_transporter-like_CS"/>
</dbReference>
<sequence>MTSVGRSRAIRVVLPLAGFVLLALFPVFSNNLYLQNMLILTFLLAIGASGWDLMGGFAGYISVGNSMFIGLGAYTTGIIAQRWGISPFIACFAGGLVAAIVAALLSLVTRRTRGMYFVIVTFAALMLLKWVAQTWTPITGGSGGLPMPIATWDLAYQNWPFYYAFLALLAVVILVSMKVRSSKLGLGLLSIHDDEDKSTGLGIRTAVYKMIAFVLASFFTGIAGGLYGFYISYLNPSAMFDIVMSILIVLAALLGGRGSVWGPVLGAFIIEPLAEVTATTVGGANSGAIRLLLFSGVLILVVLFLPRGVLPTIRGWISRTGDAERLRIARAFRPRDTEARGATAPISRAESTGAILVVSGLARSFGGVKAVQGVSLAVGEGAVTGLIGPNGSGKTTLFNLIDGTVSPDAGAVVLAGRALRNGDRPGRAHAGLARTYQLPRLFPSMTVLENVVLPERRFSLRRIFAARVTVAERSEAHSRLEKFGLAGYADIGPAELSYGQRKLVELAQVLTLEPRVIMLDEPAAGISPALSARLSEIIREVNSKGVSVLLVEHDLPFIEALCDDVYVMDGGVVIAHGTVQELKDDPLVVEAYLGRSEPLEVRGAASA</sequence>
<feature type="transmembrane region" description="Helical" evidence="9">
    <location>
        <begin position="161"/>
        <end position="179"/>
    </location>
</feature>
<name>A0ABW0NM94_9MICO</name>
<keyword evidence="3" id="KW-1003">Cell membrane</keyword>
<dbReference type="GO" id="GO:0005524">
    <property type="term" value="F:ATP binding"/>
    <property type="evidence" value="ECO:0007669"/>
    <property type="project" value="UniProtKB-KW"/>
</dbReference>
<dbReference type="SMART" id="SM00382">
    <property type="entry name" value="AAA"/>
    <property type="match status" value="1"/>
</dbReference>
<dbReference type="PANTHER" id="PTHR45772:SF9">
    <property type="entry name" value="CONSERVED COMPONENT OF ABC TRANSPORTER FOR NATURAL AMINO ACIDS"/>
    <property type="match status" value="1"/>
</dbReference>
<dbReference type="SUPFAM" id="SSF52540">
    <property type="entry name" value="P-loop containing nucleoside triphosphate hydrolases"/>
    <property type="match status" value="1"/>
</dbReference>
<dbReference type="Pfam" id="PF02653">
    <property type="entry name" value="BPD_transp_2"/>
    <property type="match status" value="1"/>
</dbReference>
<dbReference type="InterPro" id="IPR003439">
    <property type="entry name" value="ABC_transporter-like_ATP-bd"/>
</dbReference>
<evidence type="ECO:0000256" key="1">
    <source>
        <dbReference type="ARBA" id="ARBA00004651"/>
    </source>
</evidence>
<keyword evidence="5" id="KW-0547">Nucleotide-binding</keyword>
<accession>A0ABW0NM94</accession>
<feature type="transmembrane region" description="Helical" evidence="9">
    <location>
        <begin position="34"/>
        <end position="51"/>
    </location>
</feature>
<evidence type="ECO:0000256" key="3">
    <source>
        <dbReference type="ARBA" id="ARBA00022475"/>
    </source>
</evidence>
<proteinExistence type="predicted"/>
<feature type="transmembrane region" description="Helical" evidence="9">
    <location>
        <begin position="291"/>
        <end position="310"/>
    </location>
</feature>
<evidence type="ECO:0000256" key="8">
    <source>
        <dbReference type="ARBA" id="ARBA00023136"/>
    </source>
</evidence>
<dbReference type="PROSITE" id="PS50893">
    <property type="entry name" value="ABC_TRANSPORTER_2"/>
    <property type="match status" value="1"/>
</dbReference>
<dbReference type="Pfam" id="PF12399">
    <property type="entry name" value="BCA_ABC_TP_C"/>
    <property type="match status" value="1"/>
</dbReference>
<evidence type="ECO:0000259" key="10">
    <source>
        <dbReference type="PROSITE" id="PS50893"/>
    </source>
</evidence>
<dbReference type="CDD" id="cd06581">
    <property type="entry name" value="TM_PBP1_LivM_like"/>
    <property type="match status" value="1"/>
</dbReference>
<organism evidence="11 12">
    <name type="scientific">Lysinimonas soli</name>
    <dbReference type="NCBI Taxonomy" id="1074233"/>
    <lineage>
        <taxon>Bacteria</taxon>
        <taxon>Bacillati</taxon>
        <taxon>Actinomycetota</taxon>
        <taxon>Actinomycetes</taxon>
        <taxon>Micrococcales</taxon>
        <taxon>Microbacteriaceae</taxon>
        <taxon>Lysinimonas</taxon>
    </lineage>
</organism>
<gene>
    <name evidence="11" type="ORF">ACFPJ4_01225</name>
</gene>
<feature type="transmembrane region" description="Helical" evidence="9">
    <location>
        <begin position="58"/>
        <end position="79"/>
    </location>
</feature>
<dbReference type="PANTHER" id="PTHR45772">
    <property type="entry name" value="CONSERVED COMPONENT OF ABC TRANSPORTER FOR NATURAL AMINO ACIDS-RELATED"/>
    <property type="match status" value="1"/>
</dbReference>
<dbReference type="InterPro" id="IPR027417">
    <property type="entry name" value="P-loop_NTPase"/>
</dbReference>
<evidence type="ECO:0000256" key="2">
    <source>
        <dbReference type="ARBA" id="ARBA00022448"/>
    </source>
</evidence>
<feature type="transmembrane region" description="Helical" evidence="9">
    <location>
        <begin position="12"/>
        <end position="28"/>
    </location>
</feature>
<dbReference type="InterPro" id="IPR001851">
    <property type="entry name" value="ABC_transp_permease"/>
</dbReference>
<feature type="transmembrane region" description="Helical" evidence="9">
    <location>
        <begin position="242"/>
        <end position="270"/>
    </location>
</feature>
<keyword evidence="7 9" id="KW-1133">Transmembrane helix</keyword>
<evidence type="ECO:0000256" key="6">
    <source>
        <dbReference type="ARBA" id="ARBA00022840"/>
    </source>
</evidence>
<dbReference type="PROSITE" id="PS00211">
    <property type="entry name" value="ABC_TRANSPORTER_1"/>
    <property type="match status" value="1"/>
</dbReference>
<feature type="transmembrane region" description="Helical" evidence="9">
    <location>
        <begin position="85"/>
        <end position="108"/>
    </location>
</feature>
<evidence type="ECO:0000256" key="7">
    <source>
        <dbReference type="ARBA" id="ARBA00022989"/>
    </source>
</evidence>
<dbReference type="Proteomes" id="UP001596039">
    <property type="component" value="Unassembled WGS sequence"/>
</dbReference>
<feature type="transmembrane region" description="Helical" evidence="9">
    <location>
        <begin position="207"/>
        <end position="230"/>
    </location>
</feature>
<evidence type="ECO:0000313" key="11">
    <source>
        <dbReference type="EMBL" id="MFC5500854.1"/>
    </source>
</evidence>
<keyword evidence="6 11" id="KW-0067">ATP-binding</keyword>
<dbReference type="InterPro" id="IPR032823">
    <property type="entry name" value="BCA_ABC_TP_C"/>
</dbReference>
<keyword evidence="12" id="KW-1185">Reference proteome</keyword>
<keyword evidence="2" id="KW-0813">Transport</keyword>
<protein>
    <submittedName>
        <fullName evidence="11">ATP-binding cassette domain-containing protein</fullName>
    </submittedName>
</protein>
<dbReference type="InterPro" id="IPR051120">
    <property type="entry name" value="ABC_AA/LPS_Transport"/>
</dbReference>
<comment type="caution">
    <text evidence="11">The sequence shown here is derived from an EMBL/GenBank/DDBJ whole genome shotgun (WGS) entry which is preliminary data.</text>
</comment>
<dbReference type="Gene3D" id="3.40.50.300">
    <property type="entry name" value="P-loop containing nucleotide triphosphate hydrolases"/>
    <property type="match status" value="1"/>
</dbReference>
<feature type="transmembrane region" description="Helical" evidence="9">
    <location>
        <begin position="115"/>
        <end position="132"/>
    </location>
</feature>
<keyword evidence="8 9" id="KW-0472">Membrane</keyword>
<dbReference type="RefSeq" id="WP_386738464.1">
    <property type="nucleotide sequence ID" value="NZ_JBHSMG010000001.1"/>
</dbReference>